<organism evidence="2 3">
    <name type="scientific">Bodo saltans</name>
    <name type="common">Flagellated protozoan</name>
    <dbReference type="NCBI Taxonomy" id="75058"/>
    <lineage>
        <taxon>Eukaryota</taxon>
        <taxon>Discoba</taxon>
        <taxon>Euglenozoa</taxon>
        <taxon>Kinetoplastea</taxon>
        <taxon>Metakinetoplastina</taxon>
        <taxon>Eubodonida</taxon>
        <taxon>Bodonidae</taxon>
        <taxon>Bodo</taxon>
    </lineage>
</organism>
<dbReference type="Proteomes" id="UP000051952">
    <property type="component" value="Unassembled WGS sequence"/>
</dbReference>
<feature type="region of interest" description="Disordered" evidence="1">
    <location>
        <begin position="81"/>
        <end position="107"/>
    </location>
</feature>
<gene>
    <name evidence="2" type="ORF">BSAL_82280</name>
</gene>
<evidence type="ECO:0000313" key="2">
    <source>
        <dbReference type="EMBL" id="CUG63159.1"/>
    </source>
</evidence>
<evidence type="ECO:0000313" key="3">
    <source>
        <dbReference type="Proteomes" id="UP000051952"/>
    </source>
</evidence>
<feature type="region of interest" description="Disordered" evidence="1">
    <location>
        <begin position="219"/>
        <end position="244"/>
    </location>
</feature>
<accession>A0A0S4IZ75</accession>
<proteinExistence type="predicted"/>
<dbReference type="AlphaFoldDB" id="A0A0S4IZ75"/>
<dbReference type="EMBL" id="CYKH01000904">
    <property type="protein sequence ID" value="CUG63159.1"/>
    <property type="molecule type" value="Genomic_DNA"/>
</dbReference>
<keyword evidence="3" id="KW-1185">Reference proteome</keyword>
<dbReference type="VEuPathDB" id="TriTrypDB:BSAL_82280"/>
<name>A0A0S4IZ75_BODSA</name>
<feature type="region of interest" description="Disordered" evidence="1">
    <location>
        <begin position="1"/>
        <end position="22"/>
    </location>
</feature>
<protein>
    <submittedName>
        <fullName evidence="2">Uncharacterized protein</fullName>
    </submittedName>
</protein>
<sequence length="244" mass="27294">MERNLDSAHVKQPPRCTNLQLPPLPHELQHVVNPYLDPRGAIDANRHYHRISRSAIAAASERLSKPVVSKALELHDRHIREVTGERKAPSRPGSRSSVRAGSATPPPTLEALIDRYYSAPRAAQTQLRMTLERKHVLPIGGLHTTEDTLMTPAQVVDFIERNVSRPQSRAESRQSLHRASIAALQSKSTQRADHVSHFYTEQVQKAQSERDRVMSLYAKEPVLRPLSPADQKRSADRLSSAGKS</sequence>
<evidence type="ECO:0000256" key="1">
    <source>
        <dbReference type="SAM" id="MobiDB-lite"/>
    </source>
</evidence>
<reference evidence="3" key="1">
    <citation type="submission" date="2015-09" db="EMBL/GenBank/DDBJ databases">
        <authorList>
            <consortium name="Pathogen Informatics"/>
        </authorList>
    </citation>
    <scope>NUCLEOTIDE SEQUENCE [LARGE SCALE GENOMIC DNA]</scope>
    <source>
        <strain evidence="3">Lake Konstanz</strain>
    </source>
</reference>